<keyword evidence="4" id="KW-0067">ATP-binding</keyword>
<keyword evidence="3" id="KW-0547">Nucleotide-binding</keyword>
<evidence type="ECO:0000313" key="7">
    <source>
        <dbReference type="EMBL" id="PZG20701.1"/>
    </source>
</evidence>
<dbReference type="PANTHER" id="PTHR43790:SF9">
    <property type="entry name" value="GALACTOFURANOSE TRANSPORTER ATP-BINDING PROTEIN YTFR"/>
    <property type="match status" value="1"/>
</dbReference>
<dbReference type="CDD" id="cd03215">
    <property type="entry name" value="ABC_Carb_Monos_II"/>
    <property type="match status" value="1"/>
</dbReference>
<evidence type="ECO:0000313" key="8">
    <source>
        <dbReference type="Proteomes" id="UP000249304"/>
    </source>
</evidence>
<evidence type="ECO:0000256" key="3">
    <source>
        <dbReference type="ARBA" id="ARBA00022741"/>
    </source>
</evidence>
<dbReference type="GO" id="GO:0005524">
    <property type="term" value="F:ATP binding"/>
    <property type="evidence" value="ECO:0007669"/>
    <property type="project" value="UniProtKB-KW"/>
</dbReference>
<feature type="domain" description="ABC transporter" evidence="6">
    <location>
        <begin position="280"/>
        <end position="524"/>
    </location>
</feature>
<dbReference type="RefSeq" id="WP_111177822.1">
    <property type="nucleotide sequence ID" value="NZ_POUD01000023.1"/>
</dbReference>
<organism evidence="7 8">
    <name type="scientific">Nonomuraea aridisoli</name>
    <dbReference type="NCBI Taxonomy" id="2070368"/>
    <lineage>
        <taxon>Bacteria</taxon>
        <taxon>Bacillati</taxon>
        <taxon>Actinomycetota</taxon>
        <taxon>Actinomycetes</taxon>
        <taxon>Streptosporangiales</taxon>
        <taxon>Streptosporangiaceae</taxon>
        <taxon>Nonomuraea</taxon>
    </lineage>
</organism>
<keyword evidence="1" id="KW-0813">Transport</keyword>
<protein>
    <recommendedName>
        <fullName evidence="6">ABC transporter domain-containing protein</fullName>
    </recommendedName>
</protein>
<comment type="caution">
    <text evidence="7">The sequence shown here is derived from an EMBL/GenBank/DDBJ whole genome shotgun (WGS) entry which is preliminary data.</text>
</comment>
<evidence type="ECO:0000256" key="5">
    <source>
        <dbReference type="SAM" id="MobiDB-lite"/>
    </source>
</evidence>
<dbReference type="OrthoDB" id="39350at2"/>
<dbReference type="InterPro" id="IPR017871">
    <property type="entry name" value="ABC_transporter-like_CS"/>
</dbReference>
<evidence type="ECO:0000259" key="6">
    <source>
        <dbReference type="PROSITE" id="PS50893"/>
    </source>
</evidence>
<dbReference type="PANTHER" id="PTHR43790">
    <property type="entry name" value="CARBOHYDRATE TRANSPORT ATP-BINDING PROTEIN MG119-RELATED"/>
    <property type="match status" value="1"/>
</dbReference>
<dbReference type="EMBL" id="POUD01000023">
    <property type="protein sequence ID" value="PZG20701.1"/>
    <property type="molecule type" value="Genomic_DNA"/>
</dbReference>
<dbReference type="Gene3D" id="3.40.50.300">
    <property type="entry name" value="P-loop containing nucleotide triphosphate hydrolases"/>
    <property type="match status" value="2"/>
</dbReference>
<dbReference type="InterPro" id="IPR050107">
    <property type="entry name" value="ABC_carbohydrate_import_ATPase"/>
</dbReference>
<proteinExistence type="predicted"/>
<dbReference type="InterPro" id="IPR003439">
    <property type="entry name" value="ABC_transporter-like_ATP-bd"/>
</dbReference>
<evidence type="ECO:0000256" key="2">
    <source>
        <dbReference type="ARBA" id="ARBA00022737"/>
    </source>
</evidence>
<sequence>MSALLEMTGVRKRYGGVQALDGASLTALRGEVHALLGPNGSGKSTLDKTLAGTVVPDSGEIRIDGAQARIGGPRDAHALGVAAVYQQLSIVGDLTVTQNVVLGLEPARRSGFLDHRAARDRAATALERFAAAFSGRLPLDRPAASLRPGEQQIVEVAKALARDPRILVLDEATASLHKEQVEVLFEVVRELRAAGVLVVFTSHRLDEVFALCDRATVLRNGRTVATVDLSSTSEDALVRLMVAAPRPEPASPPEAPHRASAGTSAAAHGAREAPVRGGTAEPGAVALEVRGLTTDRLRDVDFTVRAGEVLGLGGLQGQGQSELLLALFGAARITAGDVLLDGEALPLTSPARAARAGVALVPGDRARQGMFASRPIQENLSLASMRRRARMKLALSAPAERRAARSMVERLGIKIGSLNDPVATLSGGNQQKVVIGKWLLDRPRVVLLDDPAKGVDVAAKEEIYAIIRGLAAEGAVVILNSSDNRELTELSDRVLVLFEGAVAEELTAAAITENRLVSSALRLAPGETL</sequence>
<keyword evidence="8" id="KW-1185">Reference proteome</keyword>
<dbReference type="PROSITE" id="PS50893">
    <property type="entry name" value="ABC_TRANSPORTER_2"/>
    <property type="match status" value="2"/>
</dbReference>
<accession>A0A2W2EDW9</accession>
<dbReference type="Pfam" id="PF00005">
    <property type="entry name" value="ABC_tran"/>
    <property type="match status" value="2"/>
</dbReference>
<reference evidence="7 8" key="1">
    <citation type="submission" date="2018-01" db="EMBL/GenBank/DDBJ databases">
        <title>Draft genome sequence of Nonomuraea sp. KC333.</title>
        <authorList>
            <person name="Sahin N."/>
            <person name="Saygin H."/>
            <person name="Ay H."/>
        </authorList>
    </citation>
    <scope>NUCLEOTIDE SEQUENCE [LARGE SCALE GENOMIC DNA]</scope>
    <source>
        <strain evidence="7 8">KC333</strain>
    </source>
</reference>
<dbReference type="SUPFAM" id="SSF52540">
    <property type="entry name" value="P-loop containing nucleoside triphosphate hydrolases"/>
    <property type="match status" value="2"/>
</dbReference>
<dbReference type="InterPro" id="IPR003593">
    <property type="entry name" value="AAA+_ATPase"/>
</dbReference>
<feature type="domain" description="ABC transporter" evidence="6">
    <location>
        <begin position="5"/>
        <end position="245"/>
    </location>
</feature>
<gene>
    <name evidence="7" type="ORF">C1J01_08490</name>
</gene>
<dbReference type="AlphaFoldDB" id="A0A2W2EDW9"/>
<evidence type="ECO:0000256" key="1">
    <source>
        <dbReference type="ARBA" id="ARBA00022448"/>
    </source>
</evidence>
<feature type="region of interest" description="Disordered" evidence="5">
    <location>
        <begin position="246"/>
        <end position="280"/>
    </location>
</feature>
<feature type="compositionally biased region" description="Low complexity" evidence="5">
    <location>
        <begin position="258"/>
        <end position="268"/>
    </location>
</feature>
<dbReference type="Proteomes" id="UP000249304">
    <property type="component" value="Unassembled WGS sequence"/>
</dbReference>
<dbReference type="InterPro" id="IPR027417">
    <property type="entry name" value="P-loop_NTPase"/>
</dbReference>
<dbReference type="PROSITE" id="PS00211">
    <property type="entry name" value="ABC_TRANSPORTER_1"/>
    <property type="match status" value="1"/>
</dbReference>
<dbReference type="CDD" id="cd03216">
    <property type="entry name" value="ABC_Carb_Monos_I"/>
    <property type="match status" value="1"/>
</dbReference>
<name>A0A2W2EDW9_9ACTN</name>
<dbReference type="GO" id="GO:0016887">
    <property type="term" value="F:ATP hydrolysis activity"/>
    <property type="evidence" value="ECO:0007669"/>
    <property type="project" value="InterPro"/>
</dbReference>
<evidence type="ECO:0000256" key="4">
    <source>
        <dbReference type="ARBA" id="ARBA00022840"/>
    </source>
</evidence>
<keyword evidence="2" id="KW-0677">Repeat</keyword>
<dbReference type="SMART" id="SM00382">
    <property type="entry name" value="AAA"/>
    <property type="match status" value="2"/>
</dbReference>